<comment type="similarity">
    <text evidence="2">Belongs to the transposase mutator family.</text>
</comment>
<sequence>MSKNHPRCPVCSGVCIKYGTTNTGRQRWRCRTCKATFTRANDDAVQAKWFRLFISWLMSGHSLAETAKTCGVSSRTLQRRFKTFWLIQPPRSVDKQRIYDQIFIDGTYFNTKCLVVAADSCHVINWFWCTKESSWSYMRLLDEIAPPQLVTCDGDSGGLKALRHLWPDTPVQRCIVHVKRNIQRATGLHPTSPMGKALRRLSFELLAVDNLDEAAEWTAKLHQFGTVFSAQLKAKTYVKDVPFEQIPKSKRGNKKWWYTHDVHRGIYLQLKKMSQHGHLFAYLTQAKEGQRLERTTNSLEGGVNSQIKKLMHAHRGLRDEQQRIACDWWLYLHTQLPGDPVEIARQQNWGQDALAKAQTLANQETQATSGHEDGRPATYDSAIDTAYNHSMGIRKGHIR</sequence>
<keyword evidence="7" id="KW-1185">Reference proteome</keyword>
<dbReference type="InterPro" id="IPR048004">
    <property type="entry name" value="IS1249_transpos"/>
</dbReference>
<keyword evidence="5" id="KW-0233">DNA recombination</keyword>
<dbReference type="Pfam" id="PF00872">
    <property type="entry name" value="Transposase_mut"/>
    <property type="match status" value="1"/>
</dbReference>
<dbReference type="InterPro" id="IPR001207">
    <property type="entry name" value="Transposase_mutator"/>
</dbReference>
<evidence type="ECO:0000256" key="4">
    <source>
        <dbReference type="ARBA" id="ARBA00023125"/>
    </source>
</evidence>
<proteinExistence type="inferred from homology"/>
<comment type="caution">
    <text evidence="6">The sequence shown here is derived from an EMBL/GenBank/DDBJ whole genome shotgun (WGS) entry which is preliminary data.</text>
</comment>
<gene>
    <name evidence="6" type="ORF">FNY97_01095</name>
</gene>
<protein>
    <submittedName>
        <fullName evidence="6">IS1249 family transposase</fullName>
    </submittedName>
</protein>
<dbReference type="GO" id="GO:0003677">
    <property type="term" value="F:DNA binding"/>
    <property type="evidence" value="ECO:0007669"/>
    <property type="project" value="UniProtKB-KW"/>
</dbReference>
<evidence type="ECO:0000256" key="5">
    <source>
        <dbReference type="ARBA" id="ARBA00023172"/>
    </source>
</evidence>
<dbReference type="Proteomes" id="UP000320443">
    <property type="component" value="Unassembled WGS sequence"/>
</dbReference>
<evidence type="ECO:0000313" key="7">
    <source>
        <dbReference type="Proteomes" id="UP000320443"/>
    </source>
</evidence>
<accession>A0A553G4T3</accession>
<dbReference type="GO" id="GO:0004803">
    <property type="term" value="F:transposase activity"/>
    <property type="evidence" value="ECO:0007669"/>
    <property type="project" value="InterPro"/>
</dbReference>
<dbReference type="RefSeq" id="WP_144012883.1">
    <property type="nucleotide sequence ID" value="NZ_VKDK01000001.1"/>
</dbReference>
<comment type="function">
    <text evidence="1">Required for the transposition of the insertion element.</text>
</comment>
<evidence type="ECO:0000256" key="3">
    <source>
        <dbReference type="ARBA" id="ARBA00022578"/>
    </source>
</evidence>
<evidence type="ECO:0000313" key="6">
    <source>
        <dbReference type="EMBL" id="TRX64505.1"/>
    </source>
</evidence>
<keyword evidence="3" id="KW-0815">Transposition</keyword>
<name>A0A553G4T3_9CORY</name>
<keyword evidence="4" id="KW-0238">DNA-binding</keyword>
<organism evidence="6 7">
    <name type="scientific">Corynebacterium hiratae</name>
    <dbReference type="NCBI Taxonomy" id="3139423"/>
    <lineage>
        <taxon>Bacteria</taxon>
        <taxon>Bacillati</taxon>
        <taxon>Actinomycetota</taxon>
        <taxon>Actinomycetes</taxon>
        <taxon>Mycobacteriales</taxon>
        <taxon>Corynebacteriaceae</taxon>
        <taxon>Corynebacterium</taxon>
    </lineage>
</organism>
<dbReference type="GO" id="GO:0006313">
    <property type="term" value="P:DNA transposition"/>
    <property type="evidence" value="ECO:0007669"/>
    <property type="project" value="InterPro"/>
</dbReference>
<dbReference type="NCBIfam" id="NF033544">
    <property type="entry name" value="transpos_IS1249"/>
    <property type="match status" value="1"/>
</dbReference>
<dbReference type="EMBL" id="VKDK01000001">
    <property type="protein sequence ID" value="TRX64505.1"/>
    <property type="molecule type" value="Genomic_DNA"/>
</dbReference>
<dbReference type="AlphaFoldDB" id="A0A553G4T3"/>
<evidence type="ECO:0000256" key="1">
    <source>
        <dbReference type="ARBA" id="ARBA00002190"/>
    </source>
</evidence>
<evidence type="ECO:0000256" key="2">
    <source>
        <dbReference type="ARBA" id="ARBA00010961"/>
    </source>
</evidence>
<reference evidence="6 7" key="1">
    <citation type="submission" date="2019-07" db="EMBL/GenBank/DDBJ databases">
        <title>Draft genome of C. aurimucosum strain 2274.</title>
        <authorList>
            <person name="Pacheco L.G.C."/>
            <person name="Aguiar E.R.G.R."/>
            <person name="Santos C.S."/>
            <person name="Rocha D.J.P.G."/>
            <person name="Sant'Anna L.O."/>
            <person name="Mattos-Guaraldi A.L."/>
            <person name="Santos L.S."/>
        </authorList>
    </citation>
    <scope>NUCLEOTIDE SEQUENCE [LARGE SCALE GENOMIC DNA]</scope>
    <source>
        <strain evidence="6 7">2274</strain>
    </source>
</reference>